<evidence type="ECO:0000313" key="1">
    <source>
        <dbReference type="EMBL" id="EKF73299.1"/>
    </source>
</evidence>
<keyword evidence="2" id="KW-1185">Reference proteome</keyword>
<reference evidence="1 2" key="1">
    <citation type="journal article" date="2012" name="J. Bacteriol.">
        <title>Genome Sequence of the Alkane-Degrading Bacterium Alcanivorax hongdengensis Type Strain A-11-3.</title>
        <authorList>
            <person name="Lai Q."/>
            <person name="Shao Z."/>
        </authorList>
    </citation>
    <scope>NUCLEOTIDE SEQUENCE [LARGE SCALE GENOMIC DNA]</scope>
    <source>
        <strain evidence="1 2">A-11-3</strain>
    </source>
</reference>
<dbReference type="EMBL" id="AMRJ01000029">
    <property type="protein sequence ID" value="EKF73299.1"/>
    <property type="molecule type" value="Genomic_DNA"/>
</dbReference>
<organism evidence="1 2">
    <name type="scientific">Alcanivorax hongdengensis A-11-3</name>
    <dbReference type="NCBI Taxonomy" id="1177179"/>
    <lineage>
        <taxon>Bacteria</taxon>
        <taxon>Pseudomonadati</taxon>
        <taxon>Pseudomonadota</taxon>
        <taxon>Gammaproteobacteria</taxon>
        <taxon>Oceanospirillales</taxon>
        <taxon>Alcanivoracaceae</taxon>
        <taxon>Alcanivorax</taxon>
    </lineage>
</organism>
<evidence type="ECO:0000313" key="2">
    <source>
        <dbReference type="Proteomes" id="UP000010164"/>
    </source>
</evidence>
<name>L0W8K1_9GAMM</name>
<protein>
    <submittedName>
        <fullName evidence="1">Uncharacterized protein</fullName>
    </submittedName>
</protein>
<proteinExistence type="predicted"/>
<sequence length="130" mass="15168">MDVFQQFGHFRDLGAAHQYHLIDSWLIKGLTNGTAIFSVPSHDFGDSARFEIRVARVFPFWRVDQKNILTGFQATIFRAWQQLFFSGTRVCSAFQRKKMTRTKMGFQSIHCINHETHIRLAIFIQWSGNT</sequence>
<dbReference type="Proteomes" id="UP000010164">
    <property type="component" value="Unassembled WGS sequence"/>
</dbReference>
<accession>L0W8K1</accession>
<comment type="caution">
    <text evidence="1">The sequence shown here is derived from an EMBL/GenBank/DDBJ whole genome shotgun (WGS) entry which is preliminary data.</text>
</comment>
<dbReference type="STRING" id="1177179.A11A3_14470"/>
<dbReference type="AlphaFoldDB" id="L0W8K1"/>
<gene>
    <name evidence="1" type="ORF">A11A3_14470</name>
</gene>